<evidence type="ECO:0000256" key="7">
    <source>
        <dbReference type="PROSITE-ProRule" id="PRU10141"/>
    </source>
</evidence>
<keyword evidence="4 7" id="KW-0547">Nucleotide-binding</keyword>
<dbReference type="PROSITE" id="PS50011">
    <property type="entry name" value="PROTEIN_KINASE_DOM"/>
    <property type="match status" value="1"/>
</dbReference>
<comment type="caution">
    <text evidence="9">The sequence shown here is derived from an EMBL/GenBank/DDBJ whole genome shotgun (WGS) entry which is preliminary data.</text>
</comment>
<dbReference type="InterPro" id="IPR008271">
    <property type="entry name" value="Ser/Thr_kinase_AS"/>
</dbReference>
<evidence type="ECO:0000259" key="8">
    <source>
        <dbReference type="PROSITE" id="PS50011"/>
    </source>
</evidence>
<gene>
    <name evidence="9" type="ORF">H7I41_09735</name>
</gene>
<dbReference type="SMART" id="SM00220">
    <property type="entry name" value="S_TKc"/>
    <property type="match status" value="1"/>
</dbReference>
<dbReference type="SUPFAM" id="SSF56112">
    <property type="entry name" value="Protein kinase-like (PK-like)"/>
    <property type="match status" value="1"/>
</dbReference>
<dbReference type="InterPro" id="IPR011009">
    <property type="entry name" value="Kinase-like_dom_sf"/>
</dbReference>
<dbReference type="Pfam" id="PF00069">
    <property type="entry name" value="Pkinase"/>
    <property type="match status" value="1"/>
</dbReference>
<evidence type="ECO:0000256" key="5">
    <source>
        <dbReference type="ARBA" id="ARBA00022777"/>
    </source>
</evidence>
<dbReference type="PROSITE" id="PS00108">
    <property type="entry name" value="PROTEIN_KINASE_ST"/>
    <property type="match status" value="1"/>
</dbReference>
<dbReference type="GO" id="GO:0080090">
    <property type="term" value="P:regulation of primary metabolic process"/>
    <property type="evidence" value="ECO:0007669"/>
    <property type="project" value="UniProtKB-ARBA"/>
</dbReference>
<organism evidence="9 10">
    <name type="scientific">[Mycobacterium] manitobense</name>
    <dbReference type="NCBI Taxonomy" id="190147"/>
    <lineage>
        <taxon>Bacteria</taxon>
        <taxon>Bacillati</taxon>
        <taxon>Actinomycetota</taxon>
        <taxon>Actinomycetes</taxon>
        <taxon>Mycobacteriales</taxon>
        <taxon>Mycobacteriaceae</taxon>
        <taxon>Mycolicibacterium</taxon>
    </lineage>
</organism>
<reference evidence="9" key="1">
    <citation type="submission" date="2020-07" db="EMBL/GenBank/DDBJ databases">
        <authorList>
            <person name="Pettersson B.M.F."/>
            <person name="Behra P.R.K."/>
            <person name="Ramesh M."/>
            <person name="Das S."/>
            <person name="Dasgupta S."/>
            <person name="Kirsebom L.A."/>
        </authorList>
    </citation>
    <scope>NUCLEOTIDE SEQUENCE</scope>
    <source>
        <strain evidence="9">DSM 44615</strain>
    </source>
</reference>
<dbReference type="PROSITE" id="PS00107">
    <property type="entry name" value="PROTEIN_KINASE_ATP"/>
    <property type="match status" value="1"/>
</dbReference>
<keyword evidence="5 9" id="KW-0418">Kinase</keyword>
<evidence type="ECO:0000313" key="10">
    <source>
        <dbReference type="Proteomes" id="UP001140293"/>
    </source>
</evidence>
<evidence type="ECO:0000256" key="4">
    <source>
        <dbReference type="ARBA" id="ARBA00022741"/>
    </source>
</evidence>
<sequence length="263" mass="28892">MLARGDRVADYVVDEPLGRGGYAEVYRVRTDAGADVALKILDERHRRPADVGRLQREFAFARAAEHPHVVKVYECGPHWLTMEIVGGGTAMTLPRMDDRLTALAQIAGALDHIHRSGIVHCDVKPANILVREPFSSISVVLVDFGVAHSMTDDALRHPARVEASLPYSAPELLRGRTPTPAVDEYALACTAVEMITGATPFTANTSHGLVDEHLNAPPPRLARRIAWIPHAFDSIIAKALAKDPDLRYDSCSEMVRLITRTLR</sequence>
<dbReference type="Gene3D" id="1.10.510.10">
    <property type="entry name" value="Transferase(Phosphotransferase) domain 1"/>
    <property type="match status" value="1"/>
</dbReference>
<evidence type="ECO:0000256" key="2">
    <source>
        <dbReference type="ARBA" id="ARBA00022527"/>
    </source>
</evidence>
<keyword evidence="2 9" id="KW-0723">Serine/threonine-protein kinase</keyword>
<dbReference type="GO" id="GO:0005524">
    <property type="term" value="F:ATP binding"/>
    <property type="evidence" value="ECO:0007669"/>
    <property type="project" value="UniProtKB-UniRule"/>
</dbReference>
<dbReference type="PANTHER" id="PTHR43289">
    <property type="entry name" value="MITOGEN-ACTIVATED PROTEIN KINASE KINASE KINASE 20-RELATED"/>
    <property type="match status" value="1"/>
</dbReference>
<keyword evidence="6 7" id="KW-0067">ATP-binding</keyword>
<dbReference type="Proteomes" id="UP001140293">
    <property type="component" value="Unassembled WGS sequence"/>
</dbReference>
<feature type="binding site" evidence="7">
    <location>
        <position position="39"/>
    </location>
    <ligand>
        <name>ATP</name>
        <dbReference type="ChEBI" id="CHEBI:30616"/>
    </ligand>
</feature>
<dbReference type="PANTHER" id="PTHR43289:SF6">
    <property type="entry name" value="SERINE_THREONINE-PROTEIN KINASE NEKL-3"/>
    <property type="match status" value="1"/>
</dbReference>
<reference evidence="9" key="2">
    <citation type="journal article" date="2022" name="BMC Genomics">
        <title>Comparative genome analysis of mycobacteria focusing on tRNA and non-coding RNA.</title>
        <authorList>
            <person name="Behra P.R.K."/>
            <person name="Pettersson B.M.F."/>
            <person name="Ramesh M."/>
            <person name="Das S."/>
            <person name="Dasgupta S."/>
            <person name="Kirsebom L.A."/>
        </authorList>
    </citation>
    <scope>NUCLEOTIDE SEQUENCE</scope>
    <source>
        <strain evidence="9">DSM 44615</strain>
    </source>
</reference>
<protein>
    <recommendedName>
        <fullName evidence="1">non-specific serine/threonine protein kinase</fullName>
        <ecNumber evidence="1">2.7.11.1</ecNumber>
    </recommendedName>
</protein>
<dbReference type="GO" id="GO:0004674">
    <property type="term" value="F:protein serine/threonine kinase activity"/>
    <property type="evidence" value="ECO:0007669"/>
    <property type="project" value="UniProtKB-KW"/>
</dbReference>
<evidence type="ECO:0000313" key="9">
    <source>
        <dbReference type="EMBL" id="MCV7170196.1"/>
    </source>
</evidence>
<dbReference type="InterPro" id="IPR000719">
    <property type="entry name" value="Prot_kinase_dom"/>
</dbReference>
<dbReference type="EC" id="2.7.11.1" evidence="1"/>
<dbReference type="EMBL" id="JACKSJ010000072">
    <property type="protein sequence ID" value="MCV7170196.1"/>
    <property type="molecule type" value="Genomic_DNA"/>
</dbReference>
<evidence type="ECO:0000256" key="1">
    <source>
        <dbReference type="ARBA" id="ARBA00012513"/>
    </source>
</evidence>
<name>A0A9X2YN13_9MYCO</name>
<feature type="domain" description="Protein kinase" evidence="8">
    <location>
        <begin position="11"/>
        <end position="262"/>
    </location>
</feature>
<dbReference type="CDD" id="cd14014">
    <property type="entry name" value="STKc_PknB_like"/>
    <property type="match status" value="1"/>
</dbReference>
<keyword evidence="3" id="KW-0808">Transferase</keyword>
<evidence type="ECO:0000256" key="6">
    <source>
        <dbReference type="ARBA" id="ARBA00022840"/>
    </source>
</evidence>
<dbReference type="RefSeq" id="WP_264012389.1">
    <property type="nucleotide sequence ID" value="NZ_JACKSJ010000072.1"/>
</dbReference>
<accession>A0A9X2YN13</accession>
<dbReference type="InterPro" id="IPR017441">
    <property type="entry name" value="Protein_kinase_ATP_BS"/>
</dbReference>
<dbReference type="AlphaFoldDB" id="A0A9X2YN13"/>
<evidence type="ECO:0000256" key="3">
    <source>
        <dbReference type="ARBA" id="ARBA00022679"/>
    </source>
</evidence>
<keyword evidence="10" id="KW-1185">Reference proteome</keyword>
<proteinExistence type="predicted"/>
<dbReference type="Gene3D" id="3.30.200.20">
    <property type="entry name" value="Phosphorylase Kinase, domain 1"/>
    <property type="match status" value="1"/>
</dbReference>